<evidence type="ECO:0000256" key="5">
    <source>
        <dbReference type="ARBA" id="ARBA00017893"/>
    </source>
</evidence>
<feature type="coiled-coil region" evidence="15">
    <location>
        <begin position="212"/>
        <end position="263"/>
    </location>
</feature>
<dbReference type="Gene3D" id="3.40.50.300">
    <property type="entry name" value="P-loop containing nucleotide triphosphate hydrolases"/>
    <property type="match status" value="2"/>
</dbReference>
<evidence type="ECO:0000256" key="6">
    <source>
        <dbReference type="ARBA" id="ARBA00022454"/>
    </source>
</evidence>
<keyword evidence="7" id="KW-0479">Metal-binding</keyword>
<evidence type="ECO:0000256" key="12">
    <source>
        <dbReference type="ARBA" id="ARBA00023204"/>
    </source>
</evidence>
<organism evidence="17 18">
    <name type="scientific">Lunasporangiospora selenospora</name>
    <dbReference type="NCBI Taxonomy" id="979761"/>
    <lineage>
        <taxon>Eukaryota</taxon>
        <taxon>Fungi</taxon>
        <taxon>Fungi incertae sedis</taxon>
        <taxon>Mucoromycota</taxon>
        <taxon>Mortierellomycotina</taxon>
        <taxon>Mortierellomycetes</taxon>
        <taxon>Mortierellales</taxon>
        <taxon>Mortierellaceae</taxon>
        <taxon>Lunasporangiospora</taxon>
    </lineage>
</organism>
<evidence type="ECO:0000256" key="3">
    <source>
        <dbReference type="ARBA" id="ARBA00004286"/>
    </source>
</evidence>
<evidence type="ECO:0000256" key="7">
    <source>
        <dbReference type="ARBA" id="ARBA00022723"/>
    </source>
</evidence>
<keyword evidence="11 15" id="KW-0175">Coiled coil</keyword>
<evidence type="ECO:0000256" key="14">
    <source>
        <dbReference type="ARBA" id="ARBA00049360"/>
    </source>
</evidence>
<evidence type="ECO:0000256" key="1">
    <source>
        <dbReference type="ARBA" id="ARBA00001947"/>
    </source>
</evidence>
<accession>A0A9P6KEW2</accession>
<evidence type="ECO:0000256" key="4">
    <source>
        <dbReference type="ARBA" id="ARBA00009439"/>
    </source>
</evidence>
<feature type="coiled-coil region" evidence="15">
    <location>
        <begin position="701"/>
        <end position="732"/>
    </location>
</feature>
<dbReference type="Proteomes" id="UP000780801">
    <property type="component" value="Unassembled WGS sequence"/>
</dbReference>
<dbReference type="PANTHER" id="PTHR18867">
    <property type="entry name" value="RAD50"/>
    <property type="match status" value="1"/>
</dbReference>
<dbReference type="GO" id="GO:0016887">
    <property type="term" value="F:ATP hydrolysis activity"/>
    <property type="evidence" value="ECO:0007669"/>
    <property type="project" value="InterPro"/>
</dbReference>
<dbReference type="GO" id="GO:0000794">
    <property type="term" value="C:condensed nuclear chromosome"/>
    <property type="evidence" value="ECO:0007669"/>
    <property type="project" value="TreeGrafter"/>
</dbReference>
<keyword evidence="8" id="KW-0227">DNA damage</keyword>
<dbReference type="GO" id="GO:0003691">
    <property type="term" value="F:double-stranded telomeric DNA binding"/>
    <property type="evidence" value="ECO:0007669"/>
    <property type="project" value="TreeGrafter"/>
</dbReference>
<evidence type="ECO:0000256" key="13">
    <source>
        <dbReference type="ARBA" id="ARBA00023242"/>
    </source>
</evidence>
<keyword evidence="10" id="KW-0862">Zinc</keyword>
<dbReference type="GO" id="GO:0043047">
    <property type="term" value="F:single-stranded telomeric DNA binding"/>
    <property type="evidence" value="ECO:0007669"/>
    <property type="project" value="TreeGrafter"/>
</dbReference>
<proteinExistence type="inferred from homology"/>
<dbReference type="GO" id="GO:0051880">
    <property type="term" value="F:G-quadruplex DNA binding"/>
    <property type="evidence" value="ECO:0007669"/>
    <property type="project" value="TreeGrafter"/>
</dbReference>
<feature type="coiled-coil region" evidence="15">
    <location>
        <begin position="468"/>
        <end position="553"/>
    </location>
</feature>
<dbReference type="GO" id="GO:0006302">
    <property type="term" value="P:double-strand break repair"/>
    <property type="evidence" value="ECO:0007669"/>
    <property type="project" value="InterPro"/>
</dbReference>
<dbReference type="Pfam" id="PF13476">
    <property type="entry name" value="AAA_23"/>
    <property type="match status" value="1"/>
</dbReference>
<dbReference type="GO" id="GO:0030870">
    <property type="term" value="C:Mre11 complex"/>
    <property type="evidence" value="ECO:0007669"/>
    <property type="project" value="InterPro"/>
</dbReference>
<evidence type="ECO:0000256" key="9">
    <source>
        <dbReference type="ARBA" id="ARBA00022801"/>
    </source>
</evidence>
<feature type="coiled-coil region" evidence="15">
    <location>
        <begin position="1071"/>
        <end position="1098"/>
    </location>
</feature>
<dbReference type="GO" id="GO:0046872">
    <property type="term" value="F:metal ion binding"/>
    <property type="evidence" value="ECO:0007669"/>
    <property type="project" value="UniProtKB-KW"/>
</dbReference>
<feature type="coiled-coil region" evidence="15">
    <location>
        <begin position="980"/>
        <end position="1044"/>
    </location>
</feature>
<gene>
    <name evidence="17" type="primary">RAD50</name>
    <name evidence="17" type="ORF">BGW38_010446</name>
</gene>
<dbReference type="GO" id="GO:0000722">
    <property type="term" value="P:telomere maintenance via recombination"/>
    <property type="evidence" value="ECO:0007669"/>
    <property type="project" value="TreeGrafter"/>
</dbReference>
<comment type="caution">
    <text evidence="17">The sequence shown here is derived from an EMBL/GenBank/DDBJ whole genome shotgun (WGS) entry which is preliminary data.</text>
</comment>
<dbReference type="Pfam" id="PF13558">
    <property type="entry name" value="SbcC_Walker_B"/>
    <property type="match status" value="1"/>
</dbReference>
<evidence type="ECO:0000256" key="8">
    <source>
        <dbReference type="ARBA" id="ARBA00022763"/>
    </source>
</evidence>
<comment type="subcellular location">
    <subcellularLocation>
        <location evidence="3">Chromosome</location>
    </subcellularLocation>
    <subcellularLocation>
        <location evidence="2">Nucleus</location>
    </subcellularLocation>
</comment>
<evidence type="ECO:0000256" key="11">
    <source>
        <dbReference type="ARBA" id="ARBA00023054"/>
    </source>
</evidence>
<evidence type="ECO:0000256" key="2">
    <source>
        <dbReference type="ARBA" id="ARBA00004123"/>
    </source>
</evidence>
<evidence type="ECO:0000313" key="17">
    <source>
        <dbReference type="EMBL" id="KAF9582999.1"/>
    </source>
</evidence>
<dbReference type="SUPFAM" id="SSF52540">
    <property type="entry name" value="P-loop containing nucleoside triphosphate hydrolases"/>
    <property type="match status" value="2"/>
</dbReference>
<dbReference type="EMBL" id="JAABOA010000846">
    <property type="protein sequence ID" value="KAF9582999.1"/>
    <property type="molecule type" value="Genomic_DNA"/>
</dbReference>
<feature type="coiled-coil region" evidence="15">
    <location>
        <begin position="825"/>
        <end position="911"/>
    </location>
</feature>
<keyword evidence="12" id="KW-0234">DNA repair</keyword>
<name>A0A9P6KEW2_9FUNG</name>
<keyword evidence="6" id="KW-0158">Chromosome</keyword>
<dbReference type="GO" id="GO:0070192">
    <property type="term" value="P:chromosome organization involved in meiotic cell cycle"/>
    <property type="evidence" value="ECO:0007669"/>
    <property type="project" value="TreeGrafter"/>
</dbReference>
<evidence type="ECO:0000313" key="18">
    <source>
        <dbReference type="Proteomes" id="UP000780801"/>
    </source>
</evidence>
<dbReference type="InterPro" id="IPR027417">
    <property type="entry name" value="P-loop_NTPase"/>
</dbReference>
<dbReference type="NCBIfam" id="TIGR00606">
    <property type="entry name" value="rad50"/>
    <property type="match status" value="1"/>
</dbReference>
<evidence type="ECO:0000259" key="16">
    <source>
        <dbReference type="Pfam" id="PF13476"/>
    </source>
</evidence>
<feature type="domain" description="Rad50/SbcC-type AAA" evidence="16">
    <location>
        <begin position="6"/>
        <end position="257"/>
    </location>
</feature>
<sequence>MSSIDKLLIRGIRSFESESGDAATITFLSPLTLITGHNGSGKTTIIECLKYATTGETPPNTKGGAFVNDPKMSDSPSVKAQVRLRFRSVNNQIMTVTRSLSVSVKKTSYTQKTLENVLSTLDPTTGELVSISSKCSEIDTDIPRLLGVSRAILDNVIFCHQEESSWPLSEPSALKKRFDEIFASTKYTSVLESIKSIRKEKAVDLKVMFSNLEFLRRNKDKAEKVREALEKNIDNSAQCQDRIEQLDLEIQKCVEDINLLMAKTKEAQTIEAALNSLSHELNSTRSNIRELDGTFTLYSESEVELQEMLFKHDLSLNTADQERTKLERSKSKASSAIANLQTSVHNNQQSIGQLKALLENNQKKQTERDLLVSEFAQRYTFEGFNSLPLTSRDVQRFINKLEMTMQQKVTDMEQVKSSVRKQEQGIQSELADKRAMVDMSSSVKTRNKSAISSAQGKLRQYNSELSKYKSVELEVQSTERMLEEQEKALSIFKSSEPSLESLESQKRSKMADIEAFESELSKLSEQSTAQIKNAELQAKLTMLKKKFQERQSQIQELITQNSEEFRDALKHDPFPDTLEANLGPVLKEREANYKLSDEAVEILLRELAGQEFQIDNVKSQLSRHRKTIADGLKEIQSECGDESLPEVLVAKEEALEELREQVHDMKTMSTMYGRFIDLASKKHGCPLCSRGFDSTQETQFNAKLRRLMEKAENDDEQELDALEKTVAHLRSLKSTWDSVKRLKADDVPTLEKQLSLLETEMLSNAAALKTAKVESTAILSELDDMRKLLSIAKHITGLCLENGRDQTAIKDLETELICAGSTQSTEEIQAQYSVMKQKVQSARQNLTRLQQEISQTTTDVQKKEQVIRSLRENFNLLTHQLKLKAQVVDQIAETEAMIRTLTEEIEQQEKESQSVAPELNRLNELLRKVIQEGQAKEASAQQVVSELQKNLSKVQMYNKDVERVDSGSTTTELTKLESVTDGYIEEIQQHTNEIQESEKQMQVLQQQASEFKNLQRNINDNLRYRRYKDKVQGLEAKIAEASSKKDAQAQGNYSRQLNRLGQKQSNLTGERAGLKGELRQIQDQKKKYEEELESDYKDVVQKYHENMINCKTTELALEDLEKYSKALQSAIVDYHTMKMEEINKSIKELWTNTYRGTDIDAIEIRSDQEGARANQSYNYRVVMIQRGRAMDMRGRCSAGQKVLASIIIRLALAESFSVSCGILALDEPTTNLDHANIAQLAESLKAIVERHREQSNFQLIIITHDEEFLKMLSLSDYADYYYRIKKNAEQFSTIQRMSIAQGL</sequence>
<protein>
    <recommendedName>
        <fullName evidence="5">DNA repair protein RAD50</fullName>
    </recommendedName>
</protein>
<dbReference type="PANTHER" id="PTHR18867:SF12">
    <property type="entry name" value="DNA REPAIR PROTEIN RAD50"/>
    <property type="match status" value="1"/>
</dbReference>
<dbReference type="InterPro" id="IPR004584">
    <property type="entry name" value="Rad50_eukaryotes"/>
</dbReference>
<evidence type="ECO:0000256" key="15">
    <source>
        <dbReference type="SAM" id="Coils"/>
    </source>
</evidence>
<evidence type="ECO:0000256" key="10">
    <source>
        <dbReference type="ARBA" id="ARBA00022833"/>
    </source>
</evidence>
<dbReference type="InterPro" id="IPR038729">
    <property type="entry name" value="Rad50/SbcC_AAA"/>
</dbReference>
<comment type="similarity">
    <text evidence="4">Belongs to the SMC family. RAD50 subfamily.</text>
</comment>
<comment type="cofactor">
    <cofactor evidence="1">
        <name>Zn(2+)</name>
        <dbReference type="ChEBI" id="CHEBI:29105"/>
    </cofactor>
</comment>
<keyword evidence="18" id="KW-1185">Reference proteome</keyword>
<reference evidence="17" key="1">
    <citation type="journal article" date="2020" name="Fungal Divers.">
        <title>Resolving the Mortierellaceae phylogeny through synthesis of multi-gene phylogenetics and phylogenomics.</title>
        <authorList>
            <person name="Vandepol N."/>
            <person name="Liber J."/>
            <person name="Desiro A."/>
            <person name="Na H."/>
            <person name="Kennedy M."/>
            <person name="Barry K."/>
            <person name="Grigoriev I.V."/>
            <person name="Miller A.N."/>
            <person name="O'Donnell K."/>
            <person name="Stajich J.E."/>
            <person name="Bonito G."/>
        </authorList>
    </citation>
    <scope>NUCLEOTIDE SEQUENCE</scope>
    <source>
        <strain evidence="17">KOD1015</strain>
    </source>
</reference>
<dbReference type="GO" id="GO:0007004">
    <property type="term" value="P:telomere maintenance via telomerase"/>
    <property type="evidence" value="ECO:0007669"/>
    <property type="project" value="TreeGrafter"/>
</dbReference>
<dbReference type="FunFam" id="3.40.50.300:FF:000947">
    <property type="entry name" value="DNA repair protein RAD50"/>
    <property type="match status" value="1"/>
</dbReference>
<keyword evidence="13" id="KW-0539">Nucleus</keyword>
<comment type="catalytic activity">
    <reaction evidence="14">
        <text>ATP + H2O = ADP + phosphate + H(+)</text>
        <dbReference type="Rhea" id="RHEA:13065"/>
        <dbReference type="ChEBI" id="CHEBI:15377"/>
        <dbReference type="ChEBI" id="CHEBI:15378"/>
        <dbReference type="ChEBI" id="CHEBI:30616"/>
        <dbReference type="ChEBI" id="CHEBI:43474"/>
        <dbReference type="ChEBI" id="CHEBI:456216"/>
    </reaction>
</comment>
<keyword evidence="9" id="KW-0378">Hydrolase</keyword>
<dbReference type="FunFam" id="3.40.50.300:FF:001195">
    <property type="entry name" value="DNA repair protein rad50"/>
    <property type="match status" value="1"/>
</dbReference>
<dbReference type="OrthoDB" id="18797at2759"/>